<dbReference type="RefSeq" id="WP_054067023.1">
    <property type="nucleotide sequence ID" value="NZ_CP020121.1"/>
</dbReference>
<reference evidence="5 6" key="1">
    <citation type="submission" date="2017-03" db="EMBL/GenBank/DDBJ databases">
        <title>Rapid Whole Genome Sequencing of Comamonas kerstersii Causing Continuous ambulatory Peritoneal Dialysis-Associated Peritonitis.</title>
        <authorList>
            <person name="Zheng B."/>
        </authorList>
    </citation>
    <scope>NUCLEOTIDE SEQUENCE [LARGE SCALE GENOMIC DNA]</scope>
    <source>
        <strain evidence="5 6">8943</strain>
    </source>
</reference>
<feature type="coiled-coil region" evidence="2">
    <location>
        <begin position="29"/>
        <end position="111"/>
    </location>
</feature>
<dbReference type="NCBIfam" id="TIGR01760">
    <property type="entry name" value="tape_meas_TP901"/>
    <property type="match status" value="1"/>
</dbReference>
<keyword evidence="3" id="KW-0812">Transmembrane</keyword>
<dbReference type="PANTHER" id="PTHR37813:SF1">
    <property type="entry name" value="FELS-2 PROPHAGE PROTEIN"/>
    <property type="match status" value="1"/>
</dbReference>
<feature type="transmembrane region" description="Helical" evidence="3">
    <location>
        <begin position="732"/>
        <end position="753"/>
    </location>
</feature>
<feature type="transmembrane region" description="Helical" evidence="3">
    <location>
        <begin position="774"/>
        <end position="795"/>
    </location>
</feature>
<keyword evidence="1" id="KW-1188">Viral release from host cell</keyword>
<dbReference type="Pfam" id="PF10145">
    <property type="entry name" value="PhageMin_Tail"/>
    <property type="match status" value="1"/>
</dbReference>
<evidence type="ECO:0000259" key="4">
    <source>
        <dbReference type="Pfam" id="PF10145"/>
    </source>
</evidence>
<dbReference type="AlphaFoldDB" id="A0A1V0BIB8"/>
<keyword evidence="2" id="KW-0175">Coiled coil</keyword>
<sequence>MAEKNLRLRVVLDLADKALAPLKRISQGSQDAAGTLKAAREQLKQLNNQQAALGNFEKHTQAMRESSNQLKVMKQNLQVLQNTGMASAAQIKKHEAAIEKQTAKFKEQQSTVFKLRNNLTSLGITNVSGAQQRLAADIAATTARIKAQTEALKKQADMQRRAAGIKQAQDANVAARGQARGALLDGVALAATLGAPIKMAVDWEQRLAELNKVANKTPQELSAIGNAAQKLAVETGVAREEIIGAYIAASQAGFAESEWAQFAEVSAKMGVAFDTTGEKAGEMLKAWRSGMNLSMDQAAALAGAVNHIANSMNATALDIGGVMRRQGAYLSAMGLNQTQSAALAATMLSGGATEEIAATASKNFMKALTVGFAASKSQLKVFEMLDVDAEQLAKQMQKAPEKAIVDVMKRLQKLAPDQLAPAMKMLFGDESIGPAAQIVKSVDGLVAAFEMVNDEAKYITSLQAEFDSMGNTTQQQMKKASESVKTVVTALGAGLLPAINQTMAAFAPVALAFYGWMQENQGLVTSVVMVVAALMALKIAAIAGAYAFTFVRGGLLSAQAAAMALRTGLPSLLGGFKALGGSAVAAGKVVPSALTAIGLALQKPVKLAIAAGKAVPGALSRMWLAAKGLPSAFVGLGKAAWAGFAKAGFAAKGAAVKVWAYVLSLKAAALASARQAAASIAMYAAMRGPKGIATDALLGLKKLTAASLRAGLGMLAGAFKGLLLPIKLVGRALLMNPIGLAVTAIAGAALLIIKFWNPIKAFFAGFWQGFVQGLAPLAPMFSATFGALGGVLSALAPLWDMLVGALSAVWGWVSQLVAPFEASKQSIEGATQAGQGFGAWLADLVVTLVSIIPKFVQFGADLVSGIINGITGKLAALKDTVVGVASSAASWFKERLGIASPSKVFTQFGGWISEGAANGIEAGQAAVRAAPVAGGHTEIHIHAAPGMDPQAIARAVSQELDRRERQRASRGRSALSDLS</sequence>
<dbReference type="EMBL" id="CP020121">
    <property type="protein sequence ID" value="AQZ99602.1"/>
    <property type="molecule type" value="Genomic_DNA"/>
</dbReference>
<protein>
    <submittedName>
        <fullName evidence="5">Phage tail tape measure protein</fullName>
    </submittedName>
</protein>
<dbReference type="OrthoDB" id="8019720at2"/>
<dbReference type="Proteomes" id="UP000242792">
    <property type="component" value="Chromosome"/>
</dbReference>
<proteinExistence type="predicted"/>
<keyword evidence="3" id="KW-1133">Transmembrane helix</keyword>
<feature type="transmembrane region" description="Helical" evidence="3">
    <location>
        <begin position="523"/>
        <end position="548"/>
    </location>
</feature>
<dbReference type="GeneID" id="83040903"/>
<organism evidence="5 6">
    <name type="scientific">Comamonas kerstersii</name>
    <dbReference type="NCBI Taxonomy" id="225992"/>
    <lineage>
        <taxon>Bacteria</taxon>
        <taxon>Pseudomonadati</taxon>
        <taxon>Pseudomonadota</taxon>
        <taxon>Betaproteobacteria</taxon>
        <taxon>Burkholderiales</taxon>
        <taxon>Comamonadaceae</taxon>
        <taxon>Comamonas</taxon>
    </lineage>
</organism>
<dbReference type="KEGG" id="cke:B5M06_16480"/>
<accession>A0A1V0BIB8</accession>
<evidence type="ECO:0000313" key="6">
    <source>
        <dbReference type="Proteomes" id="UP000242792"/>
    </source>
</evidence>
<feature type="domain" description="Phage tail tape measure protein" evidence="4">
    <location>
        <begin position="226"/>
        <end position="428"/>
    </location>
</feature>
<evidence type="ECO:0000256" key="2">
    <source>
        <dbReference type="SAM" id="Coils"/>
    </source>
</evidence>
<name>A0A1V0BIB8_9BURK</name>
<gene>
    <name evidence="5" type="ORF">B5M06_16480</name>
</gene>
<evidence type="ECO:0000256" key="3">
    <source>
        <dbReference type="SAM" id="Phobius"/>
    </source>
</evidence>
<dbReference type="PANTHER" id="PTHR37813">
    <property type="entry name" value="FELS-2 PROPHAGE PROTEIN"/>
    <property type="match status" value="1"/>
</dbReference>
<dbReference type="InterPro" id="IPR010090">
    <property type="entry name" value="Phage_tape_meas"/>
</dbReference>
<feature type="transmembrane region" description="Helical" evidence="3">
    <location>
        <begin position="487"/>
        <end position="517"/>
    </location>
</feature>
<evidence type="ECO:0000256" key="1">
    <source>
        <dbReference type="ARBA" id="ARBA00022612"/>
    </source>
</evidence>
<keyword evidence="3" id="KW-0472">Membrane</keyword>
<evidence type="ECO:0000313" key="5">
    <source>
        <dbReference type="EMBL" id="AQZ99602.1"/>
    </source>
</evidence>